<dbReference type="CDD" id="cd01314">
    <property type="entry name" value="D-HYD"/>
    <property type="match status" value="1"/>
</dbReference>
<dbReference type="InterPro" id="IPR032466">
    <property type="entry name" value="Metal_Hydrolase"/>
</dbReference>
<dbReference type="STRING" id="27334.A0A0A2K515"/>
<name>A0A0A2K515_PENEN</name>
<dbReference type="EMBL" id="JQFZ01000147">
    <property type="protein sequence ID" value="KGO57427.1"/>
    <property type="molecule type" value="Genomic_DNA"/>
</dbReference>
<dbReference type="GO" id="GO:0005737">
    <property type="term" value="C:cytoplasm"/>
    <property type="evidence" value="ECO:0007669"/>
    <property type="project" value="InterPro"/>
</dbReference>
<feature type="domain" description="Amidohydrolase-related" evidence="9">
    <location>
        <begin position="53"/>
        <end position="456"/>
    </location>
</feature>
<proteinExistence type="inferred from homology"/>
<comment type="cofactor">
    <cofactor evidence="1">
        <name>Zn(2+)</name>
        <dbReference type="ChEBI" id="CHEBI:29105"/>
    </cofactor>
</comment>
<dbReference type="InterPro" id="IPR050378">
    <property type="entry name" value="Metallo-dep_Hydrolases_sf"/>
</dbReference>
<evidence type="ECO:0000256" key="7">
    <source>
        <dbReference type="ARBA" id="ARBA00039113"/>
    </source>
</evidence>
<dbReference type="Gene3D" id="3.20.20.140">
    <property type="entry name" value="Metal-dependent hydrolases"/>
    <property type="match status" value="1"/>
</dbReference>
<dbReference type="AlphaFoldDB" id="A0A0A2K515"/>
<dbReference type="Pfam" id="PF01979">
    <property type="entry name" value="Amidohydro_1"/>
    <property type="match status" value="1"/>
</dbReference>
<comment type="similarity">
    <text evidence="2">Belongs to the metallo-dependent hydrolases superfamily. Hydantoinase/dihydropyrimidinase family.</text>
</comment>
<evidence type="ECO:0000256" key="5">
    <source>
        <dbReference type="ARBA" id="ARBA00022801"/>
    </source>
</evidence>
<keyword evidence="4" id="KW-0479">Metal-binding</keyword>
<dbReference type="InterPro" id="IPR011778">
    <property type="entry name" value="Hydantoinase/dihydroPyrase"/>
</dbReference>
<dbReference type="PANTHER" id="PTHR11647:SF1">
    <property type="entry name" value="COLLAPSIN RESPONSE MEDIATOR PROTEIN"/>
    <property type="match status" value="1"/>
</dbReference>
<keyword evidence="5" id="KW-0378">Hydrolase</keyword>
<dbReference type="PhylomeDB" id="A0A0A2K515"/>
<dbReference type="RefSeq" id="XP_016599095.1">
    <property type="nucleotide sequence ID" value="XM_016737380.1"/>
</dbReference>
<dbReference type="SUPFAM" id="SSF51338">
    <property type="entry name" value="Composite domain of metallo-dependent hydrolases"/>
    <property type="match status" value="2"/>
</dbReference>
<dbReference type="OrthoDB" id="1924787at2759"/>
<feature type="modified residue" description="N6-carboxylysine" evidence="8">
    <location>
        <position position="154"/>
    </location>
</feature>
<dbReference type="InterPro" id="IPR011059">
    <property type="entry name" value="Metal-dep_hydrolase_composite"/>
</dbReference>
<dbReference type="EC" id="3.5.2.2" evidence="7"/>
<evidence type="ECO:0000259" key="9">
    <source>
        <dbReference type="Pfam" id="PF01979"/>
    </source>
</evidence>
<keyword evidence="3" id="KW-0597">Phosphoprotein</keyword>
<comment type="caution">
    <text evidence="10">The sequence shown here is derived from an EMBL/GenBank/DDBJ whole genome shotgun (WGS) entry which is preliminary data.</text>
</comment>
<evidence type="ECO:0000313" key="10">
    <source>
        <dbReference type="EMBL" id="KGO57427.1"/>
    </source>
</evidence>
<evidence type="ECO:0000256" key="4">
    <source>
        <dbReference type="ARBA" id="ARBA00022723"/>
    </source>
</evidence>
<evidence type="ECO:0000256" key="6">
    <source>
        <dbReference type="ARBA" id="ARBA00036696"/>
    </source>
</evidence>
<evidence type="ECO:0000256" key="2">
    <source>
        <dbReference type="ARBA" id="ARBA00008829"/>
    </source>
</evidence>
<dbReference type="GO" id="GO:0004157">
    <property type="term" value="F:dihydropyrimidinase activity"/>
    <property type="evidence" value="ECO:0007669"/>
    <property type="project" value="UniProtKB-EC"/>
</dbReference>
<dbReference type="PANTHER" id="PTHR11647">
    <property type="entry name" value="HYDRANTOINASE/DIHYDROPYRIMIDINASE FAMILY MEMBER"/>
    <property type="match status" value="1"/>
</dbReference>
<evidence type="ECO:0000256" key="1">
    <source>
        <dbReference type="ARBA" id="ARBA00001947"/>
    </source>
</evidence>
<organism evidence="10 11">
    <name type="scientific">Penicillium expansum</name>
    <name type="common">Blue mold rot fungus</name>
    <dbReference type="NCBI Taxonomy" id="27334"/>
    <lineage>
        <taxon>Eukaryota</taxon>
        <taxon>Fungi</taxon>
        <taxon>Dikarya</taxon>
        <taxon>Ascomycota</taxon>
        <taxon>Pezizomycotina</taxon>
        <taxon>Eurotiomycetes</taxon>
        <taxon>Eurotiomycetidae</taxon>
        <taxon>Eurotiales</taxon>
        <taxon>Aspergillaceae</taxon>
        <taxon>Penicillium</taxon>
    </lineage>
</organism>
<sequence>MLDVIIRNGLIATESGVLPAGQSIGISNGKISVIGSDLPEGPETKIIDAQGAYITPGGVDSHVHLAQRNAPTGDNWETGTRSAVAGGTTTVLAFASQTKEMESLFPVLEDYHNKSREQCYCDYGFHFVLTNPTAKILNEELPVIAKQEGITSVKLYMTYELYKLSDRQLLETMLACQSLGLTTMIHAENSDIIEFLIQGLERNGHTDPFFHAIAGPKIAEDEASYRAIRLAELVGAPVLLVHVSSDGAMKHIRDAQTKLLPIHAETCPHYLFLLSDKLAAKEHDAFHGAKGVCSPPLRHHVEDLEALWSGIANDTFTVFSSDHAPTKYDHPQGKKAGIINGIPKFSKIPKGIPGIETRLSLLFSESEGCLPRGQARLSVERFVQLTSGNPARLYGLKSKGAIMPGLDADLVIWHPENQGERIISQDNLHHDVDYTPFEGMRVRNWPRFTILRGELVWNADENRVTGVKGFGKYLKRDNGRVLVGKLGRQPAGMIEGERDLWRPKTVGQ</sequence>
<dbReference type="Proteomes" id="UP000030143">
    <property type="component" value="Unassembled WGS sequence"/>
</dbReference>
<dbReference type="NCBIfam" id="TIGR02033">
    <property type="entry name" value="D-hydantoinase"/>
    <property type="match status" value="1"/>
</dbReference>
<evidence type="ECO:0000256" key="3">
    <source>
        <dbReference type="ARBA" id="ARBA00022553"/>
    </source>
</evidence>
<evidence type="ECO:0000313" key="11">
    <source>
        <dbReference type="Proteomes" id="UP000030143"/>
    </source>
</evidence>
<dbReference type="SUPFAM" id="SSF51556">
    <property type="entry name" value="Metallo-dependent hydrolases"/>
    <property type="match status" value="1"/>
</dbReference>
<evidence type="ECO:0000256" key="8">
    <source>
        <dbReference type="PIRSR" id="PIRSR611778-50"/>
    </source>
</evidence>
<comment type="PTM">
    <text evidence="8">Carbamylation allows a single lysine to coordinate two divalent metal cations.</text>
</comment>
<dbReference type="InterPro" id="IPR006680">
    <property type="entry name" value="Amidohydro-rel"/>
</dbReference>
<dbReference type="GeneID" id="27672799"/>
<dbReference type="FunFam" id="3.20.20.140:FF:000217">
    <property type="entry name" value="Dihydropyrimidinase-related protein 1"/>
    <property type="match status" value="1"/>
</dbReference>
<dbReference type="HOGENOM" id="CLU_015572_2_0_1"/>
<reference evidence="10 11" key="1">
    <citation type="journal article" date="2015" name="Mol. Plant Microbe Interact.">
        <title>Genome, transcriptome, and functional analyses of Penicillium expansum provide new insights into secondary metabolism and pathogenicity.</title>
        <authorList>
            <person name="Ballester A.R."/>
            <person name="Marcet-Houben M."/>
            <person name="Levin E."/>
            <person name="Sela N."/>
            <person name="Selma-Lazaro C."/>
            <person name="Carmona L."/>
            <person name="Wisniewski M."/>
            <person name="Droby S."/>
            <person name="Gonzalez-Candelas L."/>
            <person name="Gabaldon T."/>
        </authorList>
    </citation>
    <scope>NUCLEOTIDE SEQUENCE [LARGE SCALE GENOMIC DNA]</scope>
    <source>
        <strain evidence="10 11">MD-8</strain>
    </source>
</reference>
<comment type="catalytic activity">
    <reaction evidence="6">
        <text>5,6-dihydrouracil + H2O = 3-(carbamoylamino)propanoate + H(+)</text>
        <dbReference type="Rhea" id="RHEA:16121"/>
        <dbReference type="ChEBI" id="CHEBI:11892"/>
        <dbReference type="ChEBI" id="CHEBI:15377"/>
        <dbReference type="ChEBI" id="CHEBI:15378"/>
        <dbReference type="ChEBI" id="CHEBI:15901"/>
        <dbReference type="EC" id="3.5.2.2"/>
    </reaction>
</comment>
<protein>
    <recommendedName>
        <fullName evidence="7">dihydropyrimidinase</fullName>
        <ecNumber evidence="7">3.5.2.2</ecNumber>
    </recommendedName>
</protein>
<gene>
    <name evidence="10" type="ORF">PEX2_001020</name>
</gene>
<keyword evidence="11" id="KW-1185">Reference proteome</keyword>
<dbReference type="GO" id="GO:0046872">
    <property type="term" value="F:metal ion binding"/>
    <property type="evidence" value="ECO:0007669"/>
    <property type="project" value="UniProtKB-KW"/>
</dbReference>
<accession>A0A0A2K515</accession>
<dbReference type="VEuPathDB" id="FungiDB:PEXP_096380"/>